<accession>A0A1W1WZ40</accession>
<organism evidence="1 2">
    <name type="scientific">Desulfacinum hydrothermale DSM 13146</name>
    <dbReference type="NCBI Taxonomy" id="1121390"/>
    <lineage>
        <taxon>Bacteria</taxon>
        <taxon>Pseudomonadati</taxon>
        <taxon>Thermodesulfobacteriota</taxon>
        <taxon>Syntrophobacteria</taxon>
        <taxon>Syntrophobacterales</taxon>
        <taxon>Syntrophobacteraceae</taxon>
        <taxon>Desulfacinum</taxon>
    </lineage>
</organism>
<sequence>MICPFCGLQTEDDGPHATQKACREALCRRLEELRRALEGSHEVKLSGAQGAPDPLDLLWEELESVSRRLNELHKIDGALRRARLLGTRSAWEYLMETLEAWRNGT</sequence>
<evidence type="ECO:0000313" key="2">
    <source>
        <dbReference type="Proteomes" id="UP000192783"/>
    </source>
</evidence>
<gene>
    <name evidence="1" type="ORF">SAMN02746041_00061</name>
</gene>
<dbReference type="AlphaFoldDB" id="A0A1W1WZ40"/>
<name>A0A1W1WZ40_9BACT</name>
<dbReference type="RefSeq" id="WP_084055554.1">
    <property type="nucleotide sequence ID" value="NZ_FWXF01000001.1"/>
</dbReference>
<dbReference type="Proteomes" id="UP000192783">
    <property type="component" value="Unassembled WGS sequence"/>
</dbReference>
<reference evidence="1 2" key="1">
    <citation type="submission" date="2017-04" db="EMBL/GenBank/DDBJ databases">
        <authorList>
            <person name="Afonso C.L."/>
            <person name="Miller P.J."/>
            <person name="Scott M.A."/>
            <person name="Spackman E."/>
            <person name="Goraichik I."/>
            <person name="Dimitrov K.M."/>
            <person name="Suarez D.L."/>
            <person name="Swayne D.E."/>
        </authorList>
    </citation>
    <scope>NUCLEOTIDE SEQUENCE [LARGE SCALE GENOMIC DNA]</scope>
    <source>
        <strain evidence="1 2">DSM 13146</strain>
    </source>
</reference>
<evidence type="ECO:0000313" key="1">
    <source>
        <dbReference type="EMBL" id="SMC16401.1"/>
    </source>
</evidence>
<proteinExistence type="predicted"/>
<protein>
    <submittedName>
        <fullName evidence="1">Uncharacterized protein</fullName>
    </submittedName>
</protein>
<dbReference type="EMBL" id="FWXF01000001">
    <property type="protein sequence ID" value="SMC16401.1"/>
    <property type="molecule type" value="Genomic_DNA"/>
</dbReference>
<keyword evidence="2" id="KW-1185">Reference proteome</keyword>